<dbReference type="PROSITE" id="PS50943">
    <property type="entry name" value="HTH_CROC1"/>
    <property type="match status" value="1"/>
</dbReference>
<dbReference type="Pfam" id="PF19054">
    <property type="entry name" value="DUF5753"/>
    <property type="match status" value="1"/>
</dbReference>
<dbReference type="InterPro" id="IPR010982">
    <property type="entry name" value="Lambda_DNA-bd_dom_sf"/>
</dbReference>
<sequence length="292" mass="32923">MLQRERCTVSVKGNPVAQQRKLLGELRQAREVLKLTQDSVAEALDWSTSKVIRIEQGKSGISVTDLKALLLHYGITEPTRVGELVDLARATKRPAWMAKYRGLPKGFAHFIELETVAIRCRYVQTLLIPGMLQTRDYATAVNRAGGEDPQTSQRGVDIRMHRQNLIGPDGPDMFFIIDESTLHRVVGGVEIMREQLDHIRKLAATDQMSVQIVPFGAGLHPAMKGSFSILEISEDEEDYSLFLEELYGSSLLQDDSEAVRKYLRYFFQLEKFALPATETPRVIDERLKHLGG</sequence>
<dbReference type="SUPFAM" id="SSF47413">
    <property type="entry name" value="lambda repressor-like DNA-binding domains"/>
    <property type="match status" value="1"/>
</dbReference>
<dbReference type="CDD" id="cd00093">
    <property type="entry name" value="HTH_XRE"/>
    <property type="match status" value="1"/>
</dbReference>
<dbReference type="Proteomes" id="UP000246005">
    <property type="component" value="Unassembled WGS sequence"/>
</dbReference>
<name>A0A316HL93_9PSEU</name>
<evidence type="ECO:0000313" key="3">
    <source>
        <dbReference type="Proteomes" id="UP000246005"/>
    </source>
</evidence>
<evidence type="ECO:0000313" key="2">
    <source>
        <dbReference type="EMBL" id="PWK81975.1"/>
    </source>
</evidence>
<dbReference type="GO" id="GO:0003677">
    <property type="term" value="F:DNA binding"/>
    <property type="evidence" value="ECO:0007669"/>
    <property type="project" value="InterPro"/>
</dbReference>
<feature type="domain" description="HTH cro/C1-type" evidence="1">
    <location>
        <begin position="26"/>
        <end position="80"/>
    </location>
</feature>
<dbReference type="Gene3D" id="1.10.260.40">
    <property type="entry name" value="lambda repressor-like DNA-binding domains"/>
    <property type="match status" value="1"/>
</dbReference>
<reference evidence="2 3" key="1">
    <citation type="submission" date="2018-05" db="EMBL/GenBank/DDBJ databases">
        <title>Genomic Encyclopedia of Type Strains, Phase IV (KMG-IV): sequencing the most valuable type-strain genomes for metagenomic binning, comparative biology and taxonomic classification.</title>
        <authorList>
            <person name="Goeker M."/>
        </authorList>
    </citation>
    <scope>NUCLEOTIDE SEQUENCE [LARGE SCALE GENOMIC DNA]</scope>
    <source>
        <strain evidence="2 3">DSM 45480</strain>
    </source>
</reference>
<dbReference type="Pfam" id="PF13560">
    <property type="entry name" value="HTH_31"/>
    <property type="match status" value="1"/>
</dbReference>
<dbReference type="InterPro" id="IPR001387">
    <property type="entry name" value="Cro/C1-type_HTH"/>
</dbReference>
<dbReference type="SMART" id="SM00530">
    <property type="entry name" value="HTH_XRE"/>
    <property type="match status" value="1"/>
</dbReference>
<dbReference type="EMBL" id="QGHB01000015">
    <property type="protein sequence ID" value="PWK81975.1"/>
    <property type="molecule type" value="Genomic_DNA"/>
</dbReference>
<proteinExistence type="predicted"/>
<dbReference type="InterPro" id="IPR043917">
    <property type="entry name" value="DUF5753"/>
</dbReference>
<accession>A0A316HL93</accession>
<protein>
    <submittedName>
        <fullName evidence="2">Helix-turn-helix protein</fullName>
    </submittedName>
</protein>
<gene>
    <name evidence="2" type="ORF">C8D88_11591</name>
</gene>
<dbReference type="AlphaFoldDB" id="A0A316HL93"/>
<organism evidence="2 3">
    <name type="scientific">Lentzea atacamensis</name>
    <dbReference type="NCBI Taxonomy" id="531938"/>
    <lineage>
        <taxon>Bacteria</taxon>
        <taxon>Bacillati</taxon>
        <taxon>Actinomycetota</taxon>
        <taxon>Actinomycetes</taxon>
        <taxon>Pseudonocardiales</taxon>
        <taxon>Pseudonocardiaceae</taxon>
        <taxon>Lentzea</taxon>
    </lineage>
</organism>
<comment type="caution">
    <text evidence="2">The sequence shown here is derived from an EMBL/GenBank/DDBJ whole genome shotgun (WGS) entry which is preliminary data.</text>
</comment>
<evidence type="ECO:0000259" key="1">
    <source>
        <dbReference type="PROSITE" id="PS50943"/>
    </source>
</evidence>